<feature type="region of interest" description="Disordered" evidence="1">
    <location>
        <begin position="1"/>
        <end position="45"/>
    </location>
</feature>
<gene>
    <name evidence="3" type="ORF">PCOS0759_LOCUS4155</name>
</gene>
<dbReference type="InterPro" id="IPR001138">
    <property type="entry name" value="Zn2Cys6_DnaBD"/>
</dbReference>
<feature type="compositionally biased region" description="Low complexity" evidence="1">
    <location>
        <begin position="293"/>
        <end position="306"/>
    </location>
</feature>
<dbReference type="Gene3D" id="4.10.240.10">
    <property type="entry name" value="Zn(2)-C6 fungal-type DNA-binding domain"/>
    <property type="match status" value="1"/>
</dbReference>
<dbReference type="Pfam" id="PF00172">
    <property type="entry name" value="Zn_clus"/>
    <property type="match status" value="1"/>
</dbReference>
<evidence type="ECO:0000313" key="3">
    <source>
        <dbReference type="EMBL" id="CAD9080915.1"/>
    </source>
</evidence>
<dbReference type="GO" id="GO:0000981">
    <property type="term" value="F:DNA-binding transcription factor activity, RNA polymerase II-specific"/>
    <property type="evidence" value="ECO:0007669"/>
    <property type="project" value="InterPro"/>
</dbReference>
<name>A0A7S1KPQ5_9EUKA</name>
<feature type="compositionally biased region" description="Polar residues" evidence="1">
    <location>
        <begin position="307"/>
        <end position="351"/>
    </location>
</feature>
<feature type="compositionally biased region" description="Basic and acidic residues" evidence="1">
    <location>
        <begin position="24"/>
        <end position="35"/>
    </location>
</feature>
<dbReference type="InterPro" id="IPR036864">
    <property type="entry name" value="Zn2-C6_fun-type_DNA-bd_sf"/>
</dbReference>
<evidence type="ECO:0000256" key="1">
    <source>
        <dbReference type="SAM" id="MobiDB-lite"/>
    </source>
</evidence>
<dbReference type="GO" id="GO:0008270">
    <property type="term" value="F:zinc ion binding"/>
    <property type="evidence" value="ECO:0007669"/>
    <property type="project" value="InterPro"/>
</dbReference>
<feature type="compositionally biased region" description="Polar residues" evidence="1">
    <location>
        <begin position="176"/>
        <end position="193"/>
    </location>
</feature>
<feature type="compositionally biased region" description="Polar residues" evidence="1">
    <location>
        <begin position="259"/>
        <end position="280"/>
    </location>
</feature>
<feature type="compositionally biased region" description="Polar residues" evidence="1">
    <location>
        <begin position="202"/>
        <end position="220"/>
    </location>
</feature>
<dbReference type="PROSITE" id="PS00463">
    <property type="entry name" value="ZN2_CY6_FUNGAL_1"/>
    <property type="match status" value="1"/>
</dbReference>
<evidence type="ECO:0000259" key="2">
    <source>
        <dbReference type="PROSITE" id="PS50048"/>
    </source>
</evidence>
<dbReference type="AlphaFoldDB" id="A0A7S1KPQ5"/>
<organism evidence="3">
    <name type="scientific">Percolomonas cosmopolitus</name>
    <dbReference type="NCBI Taxonomy" id="63605"/>
    <lineage>
        <taxon>Eukaryota</taxon>
        <taxon>Discoba</taxon>
        <taxon>Heterolobosea</taxon>
        <taxon>Tetramitia</taxon>
        <taxon>Eutetramitia</taxon>
        <taxon>Percolomonadidae</taxon>
        <taxon>Percolomonas</taxon>
    </lineage>
</organism>
<feature type="region of interest" description="Disordered" evidence="1">
    <location>
        <begin position="133"/>
        <end position="351"/>
    </location>
</feature>
<accession>A0A7S1KPQ5</accession>
<feature type="compositionally biased region" description="Low complexity" evidence="1">
    <location>
        <begin position="137"/>
        <end position="175"/>
    </location>
</feature>
<protein>
    <recommendedName>
        <fullName evidence="2">Zn(2)-C6 fungal-type domain-containing protein</fullName>
    </recommendedName>
</protein>
<dbReference type="SUPFAM" id="SSF57701">
    <property type="entry name" value="Zn2/Cys6 DNA-binding domain"/>
    <property type="match status" value="1"/>
</dbReference>
<sequence>MFDHFEKNPLTSSQSNAGRKKKTLASERNIRSRNERKTKKRRKSKACYQCRKAHKACSFTRPCTRCVEKSLTCSSDSEEDNVDEELPSLLNHLRKDYGDNKSLEEAFQTQVNRLNQMNAHNFKGVSPPMDNTFTRHPQTPVSTTSTTSNTSTRSAPTACNATNGGAMTPGGATATSQNMPMASTVMSRTTSGRSAYECSPHMSMQSTSLTQHSGAEDQTLSFFSTHTSHTPLPRNSEYLPPPEFFDFFDGHHQHMTAGFPQQSQAPSSSNKVQFPFQTMFPSAGLSPKDTIPSNGHNSHNGYHNGSAKSPSQEPSFQFENLSPMPNISPQPNTTSNHSNDDMISSQPYSNGNSCENMDSFSDCDTAHIQRLLRSLGVRAHQGDITVAVGAQQVIDLAQKVKDLTHQLSLSRNNPFTQHFVSNTPVSMLSFHMSTTFTERLSPHPVLLTCNSAFLKMLNKNNLGEVTSRPLESYSIFGRYIPDTSLFALIYSVNSLFATLVKSGSRKVLIMQQVYRESFLMHQGVMYASYESIPASEGIDDEFTLNGQVFSKTFSTNLRNGQALSRDEVVRWIQKYQLSLSQLSLIHERE</sequence>
<feature type="compositionally biased region" description="Basic residues" evidence="1">
    <location>
        <begin position="36"/>
        <end position="45"/>
    </location>
</feature>
<dbReference type="PROSITE" id="PS50048">
    <property type="entry name" value="ZN2_CY6_FUNGAL_2"/>
    <property type="match status" value="1"/>
</dbReference>
<reference evidence="3" key="1">
    <citation type="submission" date="2021-01" db="EMBL/GenBank/DDBJ databases">
        <authorList>
            <person name="Corre E."/>
            <person name="Pelletier E."/>
            <person name="Niang G."/>
            <person name="Scheremetjew M."/>
            <person name="Finn R."/>
            <person name="Kale V."/>
            <person name="Holt S."/>
            <person name="Cochrane G."/>
            <person name="Meng A."/>
            <person name="Brown T."/>
            <person name="Cohen L."/>
        </authorList>
    </citation>
    <scope>NUCLEOTIDE SEQUENCE</scope>
    <source>
        <strain evidence="3">WS</strain>
    </source>
</reference>
<feature type="domain" description="Zn(2)-C6 fungal-type" evidence="2">
    <location>
        <begin position="46"/>
        <end position="75"/>
    </location>
</feature>
<feature type="compositionally biased region" description="Low complexity" evidence="1">
    <location>
        <begin position="221"/>
        <end position="230"/>
    </location>
</feature>
<dbReference type="CDD" id="cd00067">
    <property type="entry name" value="GAL4"/>
    <property type="match status" value="1"/>
</dbReference>
<dbReference type="EMBL" id="HBGD01005016">
    <property type="protein sequence ID" value="CAD9080915.1"/>
    <property type="molecule type" value="Transcribed_RNA"/>
</dbReference>
<proteinExistence type="predicted"/>
<dbReference type="SMART" id="SM00066">
    <property type="entry name" value="GAL4"/>
    <property type="match status" value="1"/>
</dbReference>